<dbReference type="OrthoDB" id="5549748at2759"/>
<organism evidence="4 5">
    <name type="scientific">Emergomyces africanus</name>
    <dbReference type="NCBI Taxonomy" id="1955775"/>
    <lineage>
        <taxon>Eukaryota</taxon>
        <taxon>Fungi</taxon>
        <taxon>Dikarya</taxon>
        <taxon>Ascomycota</taxon>
        <taxon>Pezizomycotina</taxon>
        <taxon>Eurotiomycetes</taxon>
        <taxon>Eurotiomycetidae</taxon>
        <taxon>Onygenales</taxon>
        <taxon>Ajellomycetaceae</taxon>
        <taxon>Emergomyces</taxon>
    </lineage>
</organism>
<evidence type="ECO:0000313" key="4">
    <source>
        <dbReference type="EMBL" id="OAX80498.1"/>
    </source>
</evidence>
<keyword evidence="5" id="KW-1185">Reference proteome</keyword>
<protein>
    <recommendedName>
        <fullName evidence="3">DUF8035 domain-containing protein</fullName>
    </recommendedName>
</protein>
<comment type="caution">
    <text evidence="4">The sequence shown here is derived from an EMBL/GenBank/DDBJ whole genome shotgun (WGS) entry which is preliminary data.</text>
</comment>
<reference evidence="4 5" key="1">
    <citation type="submission" date="2015-07" db="EMBL/GenBank/DDBJ databases">
        <title>Emmonsia species relationships and genome sequence.</title>
        <authorList>
            <person name="Cuomo C.A."/>
            <person name="Schwartz I.S."/>
            <person name="Kenyon C."/>
            <person name="de Hoog G.S."/>
            <person name="Govender N.P."/>
            <person name="Botha A."/>
            <person name="Moreno L."/>
            <person name="de Vries M."/>
            <person name="Munoz J.F."/>
            <person name="Stielow J.B."/>
        </authorList>
    </citation>
    <scope>NUCLEOTIDE SEQUENCE [LARGE SCALE GENOMIC DNA]</scope>
    <source>
        <strain evidence="4 5">CBS 136260</strain>
    </source>
</reference>
<feature type="compositionally biased region" description="Basic and acidic residues" evidence="2">
    <location>
        <begin position="53"/>
        <end position="73"/>
    </location>
</feature>
<dbReference type="EMBL" id="LGUA01000687">
    <property type="protein sequence ID" value="OAX80498.1"/>
    <property type="molecule type" value="Genomic_DNA"/>
</dbReference>
<feature type="coiled-coil region" evidence="1">
    <location>
        <begin position="373"/>
        <end position="400"/>
    </location>
</feature>
<dbReference type="Pfam" id="PF26118">
    <property type="entry name" value="DUF8035"/>
    <property type="match status" value="1"/>
</dbReference>
<dbReference type="Proteomes" id="UP000091918">
    <property type="component" value="Unassembled WGS sequence"/>
</dbReference>
<evidence type="ECO:0000256" key="1">
    <source>
        <dbReference type="SAM" id="Coils"/>
    </source>
</evidence>
<dbReference type="AlphaFoldDB" id="A0A1B7NUP9"/>
<evidence type="ECO:0000259" key="3">
    <source>
        <dbReference type="Pfam" id="PF26118"/>
    </source>
</evidence>
<feature type="region of interest" description="Disordered" evidence="2">
    <location>
        <begin position="1"/>
        <end position="92"/>
    </location>
</feature>
<feature type="compositionally biased region" description="Basic residues" evidence="2">
    <location>
        <begin position="186"/>
        <end position="198"/>
    </location>
</feature>
<sequence length="453" mass="53204">MSRRRDSSSSSSSSSGGGGGRRWDAGRFFREREERREPHCRERRTAQVVERPPPSERRRRDVDEILQSAHERFGPPARRPGRNYNDDHLVPSSGAIIPFREREERERSPPVRPQLLRRQSSLDTFDRAFTRRGYDKYDREDYGPPVTPIPVPRRRRTPPSHERADFEEIRIAEPEYYGDEEFHHVRTRNRSRTPRPRGRSIPPVPHTHAHGVEVREIRPSIAPRRGKTRFPKRLVHPHAILDLGYEYEEEDDAYIIFQALHQVHIDDLITRSREVRRTARTTEITDTLAVGDPRENLSVERRRSVSRRPARVLELSRSRRPSVSRLEPPQVRHHRRRRSSPIRIIQPRDVVFEDVIEPRADVALILPDRRRPGRDIQADIRALERERRALRHEREGALEVEEALETNVVGFSTEPSTNQSDDGNFDLIDYCKLNPHFSREIKDRTLSCRSSRI</sequence>
<evidence type="ECO:0000256" key="2">
    <source>
        <dbReference type="SAM" id="MobiDB-lite"/>
    </source>
</evidence>
<accession>A0A1B7NUP9</accession>
<feature type="region of interest" description="Disordered" evidence="2">
    <location>
        <begin position="317"/>
        <end position="339"/>
    </location>
</feature>
<evidence type="ECO:0000313" key="5">
    <source>
        <dbReference type="Proteomes" id="UP000091918"/>
    </source>
</evidence>
<feature type="region of interest" description="Disordered" evidence="2">
    <location>
        <begin position="186"/>
        <end position="207"/>
    </location>
</feature>
<gene>
    <name evidence="4" type="ORF">ACJ72_05165</name>
</gene>
<proteinExistence type="predicted"/>
<keyword evidence="1" id="KW-0175">Coiled coil</keyword>
<dbReference type="InterPro" id="IPR058348">
    <property type="entry name" value="DUF8035"/>
</dbReference>
<feature type="domain" description="DUF8035" evidence="3">
    <location>
        <begin position="224"/>
        <end position="277"/>
    </location>
</feature>
<feature type="compositionally biased region" description="Basic and acidic residues" evidence="2">
    <location>
        <begin position="21"/>
        <end position="45"/>
    </location>
</feature>
<dbReference type="STRING" id="1658172.A0A1B7NUP9"/>
<name>A0A1B7NUP9_9EURO</name>
<feature type="region of interest" description="Disordered" evidence="2">
    <location>
        <begin position="136"/>
        <end position="163"/>
    </location>
</feature>